<dbReference type="InterPro" id="IPR011712">
    <property type="entry name" value="Sig_transdc_His_kin_sub3_dim/P"/>
</dbReference>
<keyword evidence="4" id="KW-0808">Transferase</keyword>
<feature type="region of interest" description="Disordered" evidence="9">
    <location>
        <begin position="247"/>
        <end position="269"/>
    </location>
</feature>
<dbReference type="AlphaFoldDB" id="A0A3A9YXW6"/>
<dbReference type="Pfam" id="PF02518">
    <property type="entry name" value="HATPase_c"/>
    <property type="match status" value="1"/>
</dbReference>
<keyword evidence="13" id="KW-1185">Reference proteome</keyword>
<evidence type="ECO:0000256" key="5">
    <source>
        <dbReference type="ARBA" id="ARBA00022741"/>
    </source>
</evidence>
<dbReference type="InterPro" id="IPR003594">
    <property type="entry name" value="HATPase_dom"/>
</dbReference>
<dbReference type="PANTHER" id="PTHR24421">
    <property type="entry name" value="NITRATE/NITRITE SENSOR PROTEIN NARX-RELATED"/>
    <property type="match status" value="1"/>
</dbReference>
<keyword evidence="7" id="KW-0067">ATP-binding</keyword>
<evidence type="ECO:0000313" key="13">
    <source>
        <dbReference type="Proteomes" id="UP000281726"/>
    </source>
</evidence>
<dbReference type="GO" id="GO:0005524">
    <property type="term" value="F:ATP binding"/>
    <property type="evidence" value="ECO:0007669"/>
    <property type="project" value="UniProtKB-KW"/>
</dbReference>
<dbReference type="EMBL" id="RBAK01000013">
    <property type="protein sequence ID" value="RKN40710.1"/>
    <property type="molecule type" value="Genomic_DNA"/>
</dbReference>
<dbReference type="GO" id="GO:0016020">
    <property type="term" value="C:membrane"/>
    <property type="evidence" value="ECO:0007669"/>
    <property type="project" value="InterPro"/>
</dbReference>
<feature type="transmembrane region" description="Helical" evidence="10">
    <location>
        <begin position="129"/>
        <end position="150"/>
    </location>
</feature>
<dbReference type="EC" id="2.7.13.3" evidence="2"/>
<evidence type="ECO:0000256" key="3">
    <source>
        <dbReference type="ARBA" id="ARBA00022553"/>
    </source>
</evidence>
<dbReference type="InterPro" id="IPR036890">
    <property type="entry name" value="HATPase_C_sf"/>
</dbReference>
<evidence type="ECO:0000259" key="11">
    <source>
        <dbReference type="PROSITE" id="PS50109"/>
    </source>
</evidence>
<feature type="transmembrane region" description="Helical" evidence="10">
    <location>
        <begin position="12"/>
        <end position="32"/>
    </location>
</feature>
<feature type="domain" description="Histidine kinase" evidence="11">
    <location>
        <begin position="314"/>
        <end position="404"/>
    </location>
</feature>
<feature type="compositionally biased region" description="Low complexity" evidence="9">
    <location>
        <begin position="253"/>
        <end position="269"/>
    </location>
</feature>
<evidence type="ECO:0000256" key="4">
    <source>
        <dbReference type="ARBA" id="ARBA00022679"/>
    </source>
</evidence>
<dbReference type="OrthoDB" id="227596at2"/>
<dbReference type="PROSITE" id="PS50109">
    <property type="entry name" value="HIS_KIN"/>
    <property type="match status" value="1"/>
</dbReference>
<evidence type="ECO:0000256" key="8">
    <source>
        <dbReference type="ARBA" id="ARBA00023012"/>
    </source>
</evidence>
<reference evidence="12 13" key="1">
    <citation type="journal article" date="2004" name="Syst. Appl. Microbiol.">
        <title>Cryptoendolithic actinomycetes from antarctic sandstone rock samples: Micromonospora endolithica sp. nov. and two isolates related to Micromonospora coerulea Jensen 1932.</title>
        <authorList>
            <person name="Hirsch P."/>
            <person name="Mevs U."/>
            <person name="Kroppenstedt R.M."/>
            <person name="Schumann P."/>
            <person name="Stackebrandt E."/>
        </authorList>
    </citation>
    <scope>NUCLEOTIDE SEQUENCE [LARGE SCALE GENOMIC DNA]</scope>
    <source>
        <strain evidence="12 13">JCM 12677</strain>
    </source>
</reference>
<keyword evidence="10" id="KW-1133">Transmembrane helix</keyword>
<evidence type="ECO:0000256" key="7">
    <source>
        <dbReference type="ARBA" id="ARBA00022840"/>
    </source>
</evidence>
<dbReference type="CDD" id="cd16917">
    <property type="entry name" value="HATPase_UhpB-NarQ-NarX-like"/>
    <property type="match status" value="1"/>
</dbReference>
<keyword evidence="5" id="KW-0547">Nucleotide-binding</keyword>
<dbReference type="SMART" id="SM00387">
    <property type="entry name" value="HATPase_c"/>
    <property type="match status" value="1"/>
</dbReference>
<dbReference type="PANTHER" id="PTHR24421:SF10">
    <property type="entry name" value="NITRATE_NITRITE SENSOR PROTEIN NARQ"/>
    <property type="match status" value="1"/>
</dbReference>
<dbReference type="InterPro" id="IPR055558">
    <property type="entry name" value="DUF7134"/>
</dbReference>
<dbReference type="Gene3D" id="3.30.565.10">
    <property type="entry name" value="Histidine kinase-like ATPase, C-terminal domain"/>
    <property type="match status" value="1"/>
</dbReference>
<dbReference type="RefSeq" id="WP_120731277.1">
    <property type="nucleotide sequence ID" value="NZ_RBAK01000013.1"/>
</dbReference>
<keyword evidence="10" id="KW-0472">Membrane</keyword>
<dbReference type="SUPFAM" id="SSF55874">
    <property type="entry name" value="ATPase domain of HSP90 chaperone/DNA topoisomerase II/histidine kinase"/>
    <property type="match status" value="1"/>
</dbReference>
<keyword evidence="6 12" id="KW-0418">Kinase</keyword>
<protein>
    <recommendedName>
        <fullName evidence="2">histidine kinase</fullName>
        <ecNumber evidence="2">2.7.13.3</ecNumber>
    </recommendedName>
</protein>
<evidence type="ECO:0000256" key="2">
    <source>
        <dbReference type="ARBA" id="ARBA00012438"/>
    </source>
</evidence>
<keyword evidence="3" id="KW-0597">Phosphoprotein</keyword>
<sequence>MTVNRTVFGRPLRSVAFDVCVALGVVLVGLAGAGNQPGGWLAVLLGAAMAVALLFRRVRPSAVAAVVAVLALVQVAAGWGPLAFDVAVLVALYSVVKYAERLRDGVLAGVVAAVGVVLAAVQTPGEAPWWATTIYFGLITGGVFLAALNVRTRRLYVLSLEERAATLEREREAEARAAVAEERTRIARELHDVVAHSLAVMIVQADGARFTLDRDPETARAAVKVVADTGRVALEEMRRLVGVLREPSPPETAVAPAANGAPDAPGVAAEPAHRRPALAELPALLDRFRDAGLRVRWSAADDPPALPPGLELTLYRVVQEGLTNALKHAGVGAGVEVGLDRPEGAVVVRVVDDGRGRPPVRPAPSGGHGLLGMRERVGVYDGSLTAGPRPGGGWRVEARLPLPSTPGAEVVAA</sequence>
<accession>A0A3A9YXW6</accession>
<proteinExistence type="predicted"/>
<dbReference type="GO" id="GO:0046983">
    <property type="term" value="F:protein dimerization activity"/>
    <property type="evidence" value="ECO:0007669"/>
    <property type="project" value="InterPro"/>
</dbReference>
<feature type="transmembrane region" description="Helical" evidence="10">
    <location>
        <begin position="38"/>
        <end position="55"/>
    </location>
</feature>
<dbReference type="InterPro" id="IPR050482">
    <property type="entry name" value="Sensor_HK_TwoCompSys"/>
</dbReference>
<comment type="catalytic activity">
    <reaction evidence="1">
        <text>ATP + protein L-histidine = ADP + protein N-phospho-L-histidine.</text>
        <dbReference type="EC" id="2.7.13.3"/>
    </reaction>
</comment>
<dbReference type="Gene3D" id="1.20.5.1930">
    <property type="match status" value="1"/>
</dbReference>
<keyword evidence="10" id="KW-0812">Transmembrane</keyword>
<gene>
    <name evidence="12" type="ORF">D7223_26430</name>
</gene>
<evidence type="ECO:0000256" key="9">
    <source>
        <dbReference type="SAM" id="MobiDB-lite"/>
    </source>
</evidence>
<dbReference type="Pfam" id="PF23539">
    <property type="entry name" value="DUF7134"/>
    <property type="match status" value="1"/>
</dbReference>
<comment type="caution">
    <text evidence="12">The sequence shown here is derived from an EMBL/GenBank/DDBJ whole genome shotgun (WGS) entry which is preliminary data.</text>
</comment>
<feature type="transmembrane region" description="Helical" evidence="10">
    <location>
        <begin position="62"/>
        <end position="77"/>
    </location>
</feature>
<evidence type="ECO:0000313" key="12">
    <source>
        <dbReference type="EMBL" id="RKN40710.1"/>
    </source>
</evidence>
<evidence type="ECO:0000256" key="6">
    <source>
        <dbReference type="ARBA" id="ARBA00022777"/>
    </source>
</evidence>
<keyword evidence="8" id="KW-0902">Two-component regulatory system</keyword>
<feature type="transmembrane region" description="Helical" evidence="10">
    <location>
        <begin position="106"/>
        <end position="123"/>
    </location>
</feature>
<dbReference type="Pfam" id="PF07730">
    <property type="entry name" value="HisKA_3"/>
    <property type="match status" value="1"/>
</dbReference>
<name>A0A3A9YXW6_9ACTN</name>
<dbReference type="GO" id="GO:0000155">
    <property type="term" value="F:phosphorelay sensor kinase activity"/>
    <property type="evidence" value="ECO:0007669"/>
    <property type="project" value="InterPro"/>
</dbReference>
<dbReference type="Proteomes" id="UP000281726">
    <property type="component" value="Unassembled WGS sequence"/>
</dbReference>
<organism evidence="12 13">
    <name type="scientific">Micromonospora endolithica</name>
    <dbReference type="NCBI Taxonomy" id="230091"/>
    <lineage>
        <taxon>Bacteria</taxon>
        <taxon>Bacillati</taxon>
        <taxon>Actinomycetota</taxon>
        <taxon>Actinomycetes</taxon>
        <taxon>Micromonosporales</taxon>
        <taxon>Micromonosporaceae</taxon>
        <taxon>Micromonospora</taxon>
    </lineage>
</organism>
<evidence type="ECO:0000256" key="1">
    <source>
        <dbReference type="ARBA" id="ARBA00000085"/>
    </source>
</evidence>
<evidence type="ECO:0000256" key="10">
    <source>
        <dbReference type="SAM" id="Phobius"/>
    </source>
</evidence>
<dbReference type="InterPro" id="IPR005467">
    <property type="entry name" value="His_kinase_dom"/>
</dbReference>